<proteinExistence type="predicted"/>
<gene>
    <name evidence="3" type="ORF">BJY18_007101</name>
</gene>
<dbReference type="PANTHER" id="PTHR23025:SF4">
    <property type="entry name" value="ALPHA_BETA HYDROLASE FOLD-3 DOMAIN-CONTAINING PROTEIN"/>
    <property type="match status" value="1"/>
</dbReference>
<dbReference type="EMBL" id="JACHMG010000001">
    <property type="protein sequence ID" value="MBB4689616.1"/>
    <property type="molecule type" value="Genomic_DNA"/>
</dbReference>
<evidence type="ECO:0000259" key="2">
    <source>
        <dbReference type="Pfam" id="PF07859"/>
    </source>
</evidence>
<organism evidence="3 4">
    <name type="scientific">Amycolatopsis jiangsuensis</name>
    <dbReference type="NCBI Taxonomy" id="1181879"/>
    <lineage>
        <taxon>Bacteria</taxon>
        <taxon>Bacillati</taxon>
        <taxon>Actinomycetota</taxon>
        <taxon>Actinomycetes</taxon>
        <taxon>Pseudonocardiales</taxon>
        <taxon>Pseudonocardiaceae</taxon>
        <taxon>Amycolatopsis</taxon>
    </lineage>
</organism>
<feature type="domain" description="Alpha/beta hydrolase fold-3" evidence="2">
    <location>
        <begin position="92"/>
        <end position="298"/>
    </location>
</feature>
<dbReference type="InterPro" id="IPR029058">
    <property type="entry name" value="AB_hydrolase_fold"/>
</dbReference>
<dbReference type="InterPro" id="IPR013094">
    <property type="entry name" value="AB_hydrolase_3"/>
</dbReference>
<keyword evidence="4" id="KW-1185">Reference proteome</keyword>
<dbReference type="EC" id="3.1.1.-" evidence="3"/>
<dbReference type="Gene3D" id="3.40.50.1820">
    <property type="entry name" value="alpha/beta hydrolase"/>
    <property type="match status" value="1"/>
</dbReference>
<dbReference type="GO" id="GO:0019433">
    <property type="term" value="P:triglyceride catabolic process"/>
    <property type="evidence" value="ECO:0007669"/>
    <property type="project" value="TreeGrafter"/>
</dbReference>
<dbReference type="Pfam" id="PF07859">
    <property type="entry name" value="Abhydrolase_3"/>
    <property type="match status" value="1"/>
</dbReference>
<dbReference type="AlphaFoldDB" id="A0A840J3G7"/>
<sequence length="343" mass="36163">MSSRSGLKRADGQRLSLFLANLAGPTAPILHAVARHPSATARGILDAVFATVGGDQRQGVSEKDLVVDGAGGTHLAARLYTPWGVGADSALLVYCPGGGFVLGSVASHANTCRFVAREGQCRVLAIDYRKAPEYRFPVPLDDSVAAFRWAVAHAAELKADPSRIGVGGDSAGANLAAGVCLETADDAVSPRAAWLVYPFVDAELGEWPSASLFGSGPLLSTACARDMLTQYAPVAADQRDGRVSVLRHERLDRMPPTYVATAGMDPLRDQGEALARRLVKFGVPVRNERFTRLPHGFMQLLIDRHARAAASRASRELPGLLTASTASAETGQPAESDEVPSAS</sequence>
<comment type="caution">
    <text evidence="3">The sequence shown here is derived from an EMBL/GenBank/DDBJ whole genome shotgun (WGS) entry which is preliminary data.</text>
</comment>
<keyword evidence="3" id="KW-0378">Hydrolase</keyword>
<dbReference type="PANTHER" id="PTHR23025">
    <property type="entry name" value="TRIACYLGLYCEROL LIPASE"/>
    <property type="match status" value="1"/>
</dbReference>
<protein>
    <submittedName>
        <fullName evidence="3">Acetyl esterase</fullName>
        <ecNumber evidence="3">3.1.1.-</ecNumber>
    </submittedName>
</protein>
<dbReference type="Proteomes" id="UP000581769">
    <property type="component" value="Unassembled WGS sequence"/>
</dbReference>
<reference evidence="3 4" key="1">
    <citation type="submission" date="2020-08" db="EMBL/GenBank/DDBJ databases">
        <title>Sequencing the genomes of 1000 actinobacteria strains.</title>
        <authorList>
            <person name="Klenk H.-P."/>
        </authorList>
    </citation>
    <scope>NUCLEOTIDE SEQUENCE [LARGE SCALE GENOMIC DNA]</scope>
    <source>
        <strain evidence="3 4">DSM 45859</strain>
    </source>
</reference>
<dbReference type="GO" id="GO:0004806">
    <property type="term" value="F:triacylglycerol lipase activity"/>
    <property type="evidence" value="ECO:0007669"/>
    <property type="project" value="TreeGrafter"/>
</dbReference>
<dbReference type="GO" id="GO:0004771">
    <property type="term" value="F:sterol ester esterase activity"/>
    <property type="evidence" value="ECO:0007669"/>
    <property type="project" value="TreeGrafter"/>
</dbReference>
<dbReference type="SUPFAM" id="SSF53474">
    <property type="entry name" value="alpha/beta-Hydrolases"/>
    <property type="match status" value="1"/>
</dbReference>
<evidence type="ECO:0000313" key="3">
    <source>
        <dbReference type="EMBL" id="MBB4689616.1"/>
    </source>
</evidence>
<name>A0A840J3G7_9PSEU</name>
<evidence type="ECO:0000256" key="1">
    <source>
        <dbReference type="SAM" id="MobiDB-lite"/>
    </source>
</evidence>
<dbReference type="RefSeq" id="WP_184784118.1">
    <property type="nucleotide sequence ID" value="NZ_JACHMG010000001.1"/>
</dbReference>
<feature type="region of interest" description="Disordered" evidence="1">
    <location>
        <begin position="320"/>
        <end position="343"/>
    </location>
</feature>
<accession>A0A840J3G7</accession>
<evidence type="ECO:0000313" key="4">
    <source>
        <dbReference type="Proteomes" id="UP000581769"/>
    </source>
</evidence>
<dbReference type="GO" id="GO:0005829">
    <property type="term" value="C:cytosol"/>
    <property type="evidence" value="ECO:0007669"/>
    <property type="project" value="TreeGrafter"/>
</dbReference>